<organism evidence="1 2">
    <name type="scientific">Actinoplanes couchii</name>
    <dbReference type="NCBI Taxonomy" id="403638"/>
    <lineage>
        <taxon>Bacteria</taxon>
        <taxon>Bacillati</taxon>
        <taxon>Actinomycetota</taxon>
        <taxon>Actinomycetes</taxon>
        <taxon>Micromonosporales</taxon>
        <taxon>Micromonosporaceae</taxon>
        <taxon>Actinoplanes</taxon>
    </lineage>
</organism>
<dbReference type="InterPro" id="IPR046373">
    <property type="entry name" value="Acyl-CoA_Oxase/DH_mid-dom_sf"/>
</dbReference>
<comment type="caution">
    <text evidence="1">The sequence shown here is derived from an EMBL/GenBank/DDBJ whole genome shotgun (WGS) entry which is preliminary data.</text>
</comment>
<accession>A0ABQ3XT40</accession>
<reference evidence="1 2" key="1">
    <citation type="submission" date="2021-01" db="EMBL/GenBank/DDBJ databases">
        <title>Whole genome shotgun sequence of Actinoplanes couchii NBRC 106145.</title>
        <authorList>
            <person name="Komaki H."/>
            <person name="Tamura T."/>
        </authorList>
    </citation>
    <scope>NUCLEOTIDE SEQUENCE [LARGE SCALE GENOMIC DNA]</scope>
    <source>
        <strain evidence="1 2">NBRC 106145</strain>
    </source>
</reference>
<dbReference type="Proteomes" id="UP000612282">
    <property type="component" value="Unassembled WGS sequence"/>
</dbReference>
<sequence length="362" mass="38226">MAPSVFHIVSHRSSEYRAVVMVVFSVMRPTLGRRRDNCVSVFAATGQGNWPGDPSEGENRNVMRTPDLPLPGHGATLQRFDGLAALGRADLVTARLGEGHADAVAIRAELGDAEPDPAGRRWGVWAAAPSSVRAEHTPAGWRLTGDRPWCSGAAWCTHALVTAVADDGPRLFAVRNEAPHAVPVDGTWPAIGMAGSDSRTVRFTDCPARPVGDPDAYTSRPGFWHGGIGVAACWYGGALGIADTLSAAARRKDLDPHGLAHLGAVDVALGSARAMLADAAATIDAHPSADAHRLALRVRAAVEASATEVISRAGRMLGAGPLCRDTEHAQRVADLTVYLRQSHAEADLEQLGRLIAEGEQPW</sequence>
<gene>
    <name evidence="1" type="ORF">Aco03nite_100700</name>
</gene>
<dbReference type="EMBL" id="BOMG01000133">
    <property type="protein sequence ID" value="GID61666.1"/>
    <property type="molecule type" value="Genomic_DNA"/>
</dbReference>
<name>A0ABQ3XT40_9ACTN</name>
<protein>
    <submittedName>
        <fullName evidence="1">Dehydrogenase</fullName>
    </submittedName>
</protein>
<keyword evidence="2" id="KW-1185">Reference proteome</keyword>
<dbReference type="InterPro" id="IPR009100">
    <property type="entry name" value="AcylCoA_DH/oxidase_NM_dom_sf"/>
</dbReference>
<dbReference type="SUPFAM" id="SSF56645">
    <property type="entry name" value="Acyl-CoA dehydrogenase NM domain-like"/>
    <property type="match status" value="1"/>
</dbReference>
<evidence type="ECO:0000313" key="2">
    <source>
        <dbReference type="Proteomes" id="UP000612282"/>
    </source>
</evidence>
<evidence type="ECO:0000313" key="1">
    <source>
        <dbReference type="EMBL" id="GID61666.1"/>
    </source>
</evidence>
<dbReference type="Gene3D" id="2.40.110.10">
    <property type="entry name" value="Butyryl-CoA Dehydrogenase, subunit A, domain 2"/>
    <property type="match status" value="1"/>
</dbReference>
<proteinExistence type="predicted"/>